<reference evidence="2" key="1">
    <citation type="submission" date="2021-02" db="EMBL/GenBank/DDBJ databases">
        <authorList>
            <person name="Nowell W R."/>
        </authorList>
    </citation>
    <scope>NUCLEOTIDE SEQUENCE</scope>
</reference>
<proteinExistence type="predicted"/>
<dbReference type="Proteomes" id="UP000663828">
    <property type="component" value="Unassembled WGS sequence"/>
</dbReference>
<evidence type="ECO:0000313" key="3">
    <source>
        <dbReference type="EMBL" id="CAF1224103.1"/>
    </source>
</evidence>
<gene>
    <name evidence="3" type="ORF">EDS130_LOCUS26580</name>
    <name evidence="2" type="ORF">XAT740_LOCUS19810</name>
</gene>
<feature type="transmembrane region" description="Helical" evidence="1">
    <location>
        <begin position="27"/>
        <end position="51"/>
    </location>
</feature>
<feature type="transmembrane region" description="Helical" evidence="1">
    <location>
        <begin position="72"/>
        <end position="90"/>
    </location>
</feature>
<evidence type="ECO:0000256" key="1">
    <source>
        <dbReference type="SAM" id="Phobius"/>
    </source>
</evidence>
<accession>A0A814R8W8</accession>
<name>A0A814R8W8_ADIRI</name>
<keyword evidence="1" id="KW-0472">Membrane</keyword>
<protein>
    <submittedName>
        <fullName evidence="2">Uncharacterized protein</fullName>
    </submittedName>
</protein>
<dbReference type="AlphaFoldDB" id="A0A814R8W8"/>
<dbReference type="EMBL" id="CAJNOJ010000162">
    <property type="protein sequence ID" value="CAF1224103.1"/>
    <property type="molecule type" value="Genomic_DNA"/>
</dbReference>
<keyword evidence="1" id="KW-1133">Transmembrane helix</keyword>
<organism evidence="2 4">
    <name type="scientific">Adineta ricciae</name>
    <name type="common">Rotifer</name>
    <dbReference type="NCBI Taxonomy" id="249248"/>
    <lineage>
        <taxon>Eukaryota</taxon>
        <taxon>Metazoa</taxon>
        <taxon>Spiralia</taxon>
        <taxon>Gnathifera</taxon>
        <taxon>Rotifera</taxon>
        <taxon>Eurotatoria</taxon>
        <taxon>Bdelloidea</taxon>
        <taxon>Adinetida</taxon>
        <taxon>Adinetidae</taxon>
        <taxon>Adineta</taxon>
    </lineage>
</organism>
<feature type="transmembrane region" description="Helical" evidence="1">
    <location>
        <begin position="96"/>
        <end position="115"/>
    </location>
</feature>
<dbReference type="EMBL" id="CAJNOR010001363">
    <property type="protein sequence ID" value="CAF1129258.1"/>
    <property type="molecule type" value="Genomic_DNA"/>
</dbReference>
<evidence type="ECO:0000313" key="2">
    <source>
        <dbReference type="EMBL" id="CAF1129258.1"/>
    </source>
</evidence>
<keyword evidence="4" id="KW-1185">Reference proteome</keyword>
<comment type="caution">
    <text evidence="2">The sequence shown here is derived from an EMBL/GenBank/DDBJ whole genome shotgun (WGS) entry which is preliminary data.</text>
</comment>
<evidence type="ECO:0000313" key="4">
    <source>
        <dbReference type="Proteomes" id="UP000663828"/>
    </source>
</evidence>
<keyword evidence="1" id="KW-0812">Transmembrane</keyword>
<dbReference type="Proteomes" id="UP000663852">
    <property type="component" value="Unassembled WGS sequence"/>
</dbReference>
<feature type="transmembrane region" description="Helical" evidence="1">
    <location>
        <begin position="136"/>
        <end position="161"/>
    </location>
</feature>
<sequence length="196" mass="22431">MIILGVIGALLTNIVFAWQRAFQRNPATIYLLAGGIMTAIHLPTIYLQSILVDGFDIGIFNTNEIACREHNYLLYVTTIPTISFPCFAPFDRYASTRFYTISPLTFIVVFTWKTVENLRSTFITNQYSKSTKRIRHMLTPQLIVLAISGIPFGLQSVYFSLTSDIPKDDQRQAIEHLFVQTNRLSVLYLFLHVKRS</sequence>